<feature type="transmembrane region" description="Helical" evidence="12">
    <location>
        <begin position="719"/>
        <end position="738"/>
    </location>
</feature>
<feature type="transmembrane region" description="Helical" evidence="12">
    <location>
        <begin position="687"/>
        <end position="707"/>
    </location>
</feature>
<evidence type="ECO:0000313" key="15">
    <source>
        <dbReference type="Ensembl" id="ENSSANP00000046628.1"/>
    </source>
</evidence>
<dbReference type="PRINTS" id="PR00248">
    <property type="entry name" value="GPCRMGR"/>
</dbReference>
<reference evidence="15" key="2">
    <citation type="submission" date="2025-09" db="UniProtKB">
        <authorList>
            <consortium name="Ensembl"/>
        </authorList>
    </citation>
    <scope>IDENTIFICATION</scope>
</reference>
<dbReference type="PROSITE" id="PS50259">
    <property type="entry name" value="G_PROTEIN_RECEP_F3_4"/>
    <property type="match status" value="1"/>
</dbReference>
<accession>A0A671NKF9</accession>
<evidence type="ECO:0000256" key="13">
    <source>
        <dbReference type="SAM" id="SignalP"/>
    </source>
</evidence>
<keyword evidence="10" id="KW-0807">Transducer</keyword>
<dbReference type="PROSITE" id="PS00981">
    <property type="entry name" value="G_PROTEIN_RECEP_F3_3"/>
    <property type="match status" value="1"/>
</dbReference>
<evidence type="ECO:0000256" key="5">
    <source>
        <dbReference type="ARBA" id="ARBA00022989"/>
    </source>
</evidence>
<dbReference type="GO" id="GO:0050909">
    <property type="term" value="P:sensory perception of taste"/>
    <property type="evidence" value="ECO:0007669"/>
    <property type="project" value="UniProtKB-ARBA"/>
</dbReference>
<dbReference type="Pfam" id="PF00003">
    <property type="entry name" value="7tm_3"/>
    <property type="match status" value="1"/>
</dbReference>
<keyword evidence="5 12" id="KW-1133">Transmembrane helix</keyword>
<feature type="transmembrane region" description="Helical" evidence="12">
    <location>
        <begin position="744"/>
        <end position="766"/>
    </location>
</feature>
<dbReference type="FunFam" id="3.40.50.2300:FF:000016">
    <property type="entry name" value="Taste 1 receptor member 2"/>
    <property type="match status" value="1"/>
</dbReference>
<evidence type="ECO:0000256" key="10">
    <source>
        <dbReference type="ARBA" id="ARBA00023224"/>
    </source>
</evidence>
<evidence type="ECO:0000256" key="4">
    <source>
        <dbReference type="ARBA" id="ARBA00022729"/>
    </source>
</evidence>
<feature type="transmembrane region" description="Helical" evidence="12">
    <location>
        <begin position="642"/>
        <end position="661"/>
    </location>
</feature>
<reference evidence="15" key="1">
    <citation type="submission" date="2025-08" db="UniProtKB">
        <authorList>
            <consortium name="Ensembl"/>
        </authorList>
    </citation>
    <scope>IDENTIFICATION</scope>
</reference>
<dbReference type="SUPFAM" id="SSF53822">
    <property type="entry name" value="Periplasmic binding protein-like I"/>
    <property type="match status" value="1"/>
</dbReference>
<dbReference type="GO" id="GO:0004930">
    <property type="term" value="F:G protein-coupled receptor activity"/>
    <property type="evidence" value="ECO:0007669"/>
    <property type="project" value="UniProtKB-KW"/>
</dbReference>
<dbReference type="Ensembl" id="ENSSANT00000049616.1">
    <property type="protein sequence ID" value="ENSSANP00000046628.1"/>
    <property type="gene ID" value="ENSSANG00000023584.1"/>
</dbReference>
<dbReference type="Gene3D" id="2.10.50.30">
    <property type="entry name" value="GPCR, family 3, nine cysteines domain"/>
    <property type="match status" value="1"/>
</dbReference>
<feature type="chain" id="PRO_5025679117" evidence="13">
    <location>
        <begin position="20"/>
        <end position="778"/>
    </location>
</feature>
<evidence type="ECO:0000256" key="12">
    <source>
        <dbReference type="SAM" id="Phobius"/>
    </source>
</evidence>
<evidence type="ECO:0000256" key="11">
    <source>
        <dbReference type="ARBA" id="ARBA00038492"/>
    </source>
</evidence>
<keyword evidence="16" id="KW-1185">Reference proteome</keyword>
<evidence type="ECO:0000256" key="1">
    <source>
        <dbReference type="ARBA" id="ARBA00004651"/>
    </source>
</evidence>
<proteinExistence type="inferred from homology"/>
<comment type="similarity">
    <text evidence="11">Belongs to the G-protein coupled receptor 3 family. TAS1R subfamily.</text>
</comment>
<feature type="transmembrane region" description="Helical" evidence="12">
    <location>
        <begin position="538"/>
        <end position="560"/>
    </location>
</feature>
<organism evidence="15 16">
    <name type="scientific">Sinocyclocheilus anshuiensis</name>
    <dbReference type="NCBI Taxonomy" id="1608454"/>
    <lineage>
        <taxon>Eukaryota</taxon>
        <taxon>Metazoa</taxon>
        <taxon>Chordata</taxon>
        <taxon>Craniata</taxon>
        <taxon>Vertebrata</taxon>
        <taxon>Euteleostomi</taxon>
        <taxon>Actinopterygii</taxon>
        <taxon>Neopterygii</taxon>
        <taxon>Teleostei</taxon>
        <taxon>Ostariophysi</taxon>
        <taxon>Cypriniformes</taxon>
        <taxon>Cyprinidae</taxon>
        <taxon>Cyprininae</taxon>
        <taxon>Sinocyclocheilus</taxon>
    </lineage>
</organism>
<comment type="subcellular location">
    <subcellularLocation>
        <location evidence="1">Cell membrane</location>
        <topology evidence="1">Multi-pass membrane protein</topology>
    </subcellularLocation>
</comment>
<dbReference type="Pfam" id="PF01094">
    <property type="entry name" value="ANF_receptor"/>
    <property type="match status" value="1"/>
</dbReference>
<dbReference type="GO" id="GO:0005886">
    <property type="term" value="C:plasma membrane"/>
    <property type="evidence" value="ECO:0007669"/>
    <property type="project" value="UniProtKB-SubCell"/>
</dbReference>
<keyword evidence="7 12" id="KW-0472">Membrane</keyword>
<feature type="transmembrane region" description="Helical" evidence="12">
    <location>
        <begin position="572"/>
        <end position="590"/>
    </location>
</feature>
<evidence type="ECO:0000259" key="14">
    <source>
        <dbReference type="PROSITE" id="PS50259"/>
    </source>
</evidence>
<keyword evidence="9" id="KW-0325">Glycoprotein</keyword>
<dbReference type="Proteomes" id="UP000472260">
    <property type="component" value="Unassembled WGS sequence"/>
</dbReference>
<dbReference type="InterPro" id="IPR028082">
    <property type="entry name" value="Peripla_BP_I"/>
</dbReference>
<dbReference type="InterPro" id="IPR038550">
    <property type="entry name" value="GPCR_3_9-Cys_sf"/>
</dbReference>
<dbReference type="InterPro" id="IPR000337">
    <property type="entry name" value="GPCR_3"/>
</dbReference>
<dbReference type="InterPro" id="IPR011500">
    <property type="entry name" value="GPCR_3_9-Cys_dom"/>
</dbReference>
<dbReference type="Pfam" id="PF07562">
    <property type="entry name" value="NCD3G"/>
    <property type="match status" value="1"/>
</dbReference>
<sequence length="778" mass="87351">MGKMLVWFVFLCLLSYIDSEGLHLQGDYIISGWFPLHNSDSTIPPTPYLTDCTQGLTNKHGYHLVQAFRYAMDEINNSTQNKQFLPGVTLGYRTYDLCSLPASNLATLDLLAQQDDSSFVDSHAVAIIGPDSSSYSFTPAAALGAFLVPQISYEASNELLSNKILYPAFFRTIPSDKNQVSAMIQILVRFNWTWIALLGSDNSYSIQGMQGLSQQVLLYDLCIAYQAVIPAVTDKMKQYMQDMVKNILKTKVNTIVVFANKRRAAGFFPFVIDQNVTGKVWIGTEDCTMGTVLGVAVQYTEFSGFEDFERLSVPRLKDIGLNSPFSHSVPCMQNTKVYETAIQGFSMSQYDVVSSFNVYKAVYTVAHALHNILHCDSGLCQKYNMQPWEVSFSFQFEIHYFTYIRDPPTGYDIVTWVWTDGQWSLKVVGNYTPGPTELQLDASLIKWTGQVTPVTKVSLFPYIQCSPECPYGHRKLMTGQHKCCFDCMACPAATFLNKTSYTFCQACARDYWSEAESETCKKRAELYLPWGAPLPTALLIYLGVTLFLTLGTAVIFLFNLSTPVVKSAGGKTCLLILAVASCSTLCHFSRPSHIGCLLKQPLFISFTVCATVRSFQVVCIFKWSSKLPRSYETWAKNRGPEMFIFITTVVEVFISLLRMLLDPPFPSRDYDFYSDSIILECSKTLSLGAHFCVCVLSLICFCLSYMGKDLPANYNEAKCITFSLMIYMISWITFFTAYCISRGSFAMALNVGAILFSVLEILGAHFQNCIKMYTMSKQ</sequence>
<keyword evidence="6" id="KW-0297">G-protein coupled receptor</keyword>
<dbReference type="InterPro" id="IPR000068">
    <property type="entry name" value="GPCR_3_Ca_sens_rcpt-rel"/>
</dbReference>
<keyword evidence="2" id="KW-1003">Cell membrane</keyword>
<name>A0A671NKF9_9TELE</name>
<dbReference type="InterPro" id="IPR001828">
    <property type="entry name" value="ANF_lig-bd_rcpt"/>
</dbReference>
<keyword evidence="3 12" id="KW-0812">Transmembrane</keyword>
<evidence type="ECO:0000256" key="8">
    <source>
        <dbReference type="ARBA" id="ARBA00023170"/>
    </source>
</evidence>
<evidence type="ECO:0000256" key="6">
    <source>
        <dbReference type="ARBA" id="ARBA00023040"/>
    </source>
</evidence>
<keyword evidence="8" id="KW-0675">Receptor</keyword>
<dbReference type="InterPro" id="IPR017979">
    <property type="entry name" value="GPCR_3_CS"/>
</dbReference>
<feature type="transmembrane region" description="Helical" evidence="12">
    <location>
        <begin position="602"/>
        <end position="621"/>
    </location>
</feature>
<dbReference type="InterPro" id="IPR017978">
    <property type="entry name" value="GPCR_3_C"/>
</dbReference>
<dbReference type="PANTHER" id="PTHR24061">
    <property type="entry name" value="CALCIUM-SENSING RECEPTOR-RELATED"/>
    <property type="match status" value="1"/>
</dbReference>
<keyword evidence="4 13" id="KW-0732">Signal</keyword>
<feature type="domain" description="G-protein coupled receptors family 3 profile" evidence="14">
    <location>
        <begin position="534"/>
        <end position="778"/>
    </location>
</feature>
<evidence type="ECO:0000313" key="16">
    <source>
        <dbReference type="Proteomes" id="UP000472260"/>
    </source>
</evidence>
<feature type="signal peptide" evidence="13">
    <location>
        <begin position="1"/>
        <end position="19"/>
    </location>
</feature>
<dbReference type="PANTHER" id="PTHR24061:SF3">
    <property type="entry name" value="TASTE RECEPTOR TYPE 1 MEMBER 1"/>
    <property type="match status" value="1"/>
</dbReference>
<evidence type="ECO:0000256" key="9">
    <source>
        <dbReference type="ARBA" id="ARBA00023180"/>
    </source>
</evidence>
<dbReference type="FunFam" id="2.10.50.30:FF:000004">
    <property type="entry name" value="Taste receptor type 1 member 3-like protein"/>
    <property type="match status" value="1"/>
</dbReference>
<evidence type="ECO:0000256" key="3">
    <source>
        <dbReference type="ARBA" id="ARBA00022692"/>
    </source>
</evidence>
<evidence type="ECO:0000256" key="7">
    <source>
        <dbReference type="ARBA" id="ARBA00023136"/>
    </source>
</evidence>
<dbReference type="AlphaFoldDB" id="A0A671NKF9"/>
<protein>
    <submittedName>
        <fullName evidence="15">Taste receptor, type 1, member 1</fullName>
    </submittedName>
</protein>
<dbReference type="Gene3D" id="3.40.50.2300">
    <property type="match status" value="2"/>
</dbReference>
<evidence type="ECO:0000256" key="2">
    <source>
        <dbReference type="ARBA" id="ARBA00022475"/>
    </source>
</evidence>